<feature type="region of interest" description="Disordered" evidence="1">
    <location>
        <begin position="87"/>
        <end position="107"/>
    </location>
</feature>
<dbReference type="Pfam" id="PF20414">
    <property type="entry name" value="DUF6698"/>
    <property type="match status" value="1"/>
</dbReference>
<evidence type="ECO:0000313" key="3">
    <source>
        <dbReference type="Proteomes" id="UP001218188"/>
    </source>
</evidence>
<organism evidence="2 3">
    <name type="scientific">Mycena alexandri</name>
    <dbReference type="NCBI Taxonomy" id="1745969"/>
    <lineage>
        <taxon>Eukaryota</taxon>
        <taxon>Fungi</taxon>
        <taxon>Dikarya</taxon>
        <taxon>Basidiomycota</taxon>
        <taxon>Agaricomycotina</taxon>
        <taxon>Agaricomycetes</taxon>
        <taxon>Agaricomycetidae</taxon>
        <taxon>Agaricales</taxon>
        <taxon>Marasmiineae</taxon>
        <taxon>Mycenaceae</taxon>
        <taxon>Mycena</taxon>
    </lineage>
</organism>
<dbReference type="Proteomes" id="UP001218188">
    <property type="component" value="Unassembled WGS sequence"/>
</dbReference>
<evidence type="ECO:0000256" key="1">
    <source>
        <dbReference type="SAM" id="MobiDB-lite"/>
    </source>
</evidence>
<keyword evidence="3" id="KW-1185">Reference proteome</keyword>
<sequence>MSETSTNLQDESANPQVLQLVQNKLTHSLLTPATSKKRRRSGDENDPSGTAPEEEETYKSYGRHLARTCDPFTRIHMIVDHGVRTALASSDDESAQPPPQNPTSQQKLRLQRQARLTASWEIICNTVPGFREEMIELGGNTKLRKKVCQEIQSGVDGARGDNSNKMKPNAIDWVMHHQDDTVELASVDIPKRNKKTGRGFDSPVTGEFLRPIQYPADLNTYLKIKGGHKDFRLNGKQMPAFMYPKDHTYNKDDIEDRLLEGLLPVAAAKQIYQGPSAALQVPGYHRGKAGNAARNGQEALGPRDVGYVCTQLYFSLSTLGSWAEQDGDFNYRDFFWAIVDIFKDGEGQSILDYFNHEVFGAVPESGSPEEPDAPVEVSDYDALAAQRAAKRSRLPATQ</sequence>
<evidence type="ECO:0000313" key="2">
    <source>
        <dbReference type="EMBL" id="KAJ7018879.1"/>
    </source>
</evidence>
<proteinExistence type="predicted"/>
<reference evidence="2" key="1">
    <citation type="submission" date="2023-03" db="EMBL/GenBank/DDBJ databases">
        <title>Massive genome expansion in bonnet fungi (Mycena s.s.) driven by repeated elements and novel gene families across ecological guilds.</title>
        <authorList>
            <consortium name="Lawrence Berkeley National Laboratory"/>
            <person name="Harder C.B."/>
            <person name="Miyauchi S."/>
            <person name="Viragh M."/>
            <person name="Kuo A."/>
            <person name="Thoen E."/>
            <person name="Andreopoulos B."/>
            <person name="Lu D."/>
            <person name="Skrede I."/>
            <person name="Drula E."/>
            <person name="Henrissat B."/>
            <person name="Morin E."/>
            <person name="Kohler A."/>
            <person name="Barry K."/>
            <person name="LaButti K."/>
            <person name="Morin E."/>
            <person name="Salamov A."/>
            <person name="Lipzen A."/>
            <person name="Mereny Z."/>
            <person name="Hegedus B."/>
            <person name="Baldrian P."/>
            <person name="Stursova M."/>
            <person name="Weitz H."/>
            <person name="Taylor A."/>
            <person name="Grigoriev I.V."/>
            <person name="Nagy L.G."/>
            <person name="Martin F."/>
            <person name="Kauserud H."/>
        </authorList>
    </citation>
    <scope>NUCLEOTIDE SEQUENCE</scope>
    <source>
        <strain evidence="2">CBHHK200</strain>
    </source>
</reference>
<dbReference type="AlphaFoldDB" id="A0AAD6WS33"/>
<feature type="compositionally biased region" description="Polar residues" evidence="1">
    <location>
        <begin position="23"/>
        <end position="34"/>
    </location>
</feature>
<dbReference type="InterPro" id="IPR046521">
    <property type="entry name" value="DUF6698"/>
</dbReference>
<feature type="region of interest" description="Disordered" evidence="1">
    <location>
        <begin position="23"/>
        <end position="59"/>
    </location>
</feature>
<accession>A0AAD6WS33</accession>
<comment type="caution">
    <text evidence="2">The sequence shown here is derived from an EMBL/GenBank/DDBJ whole genome shotgun (WGS) entry which is preliminary data.</text>
</comment>
<gene>
    <name evidence="2" type="ORF">C8F04DRAFT_1149787</name>
</gene>
<dbReference type="EMBL" id="JARJCM010000318">
    <property type="protein sequence ID" value="KAJ7018879.1"/>
    <property type="molecule type" value="Genomic_DNA"/>
</dbReference>
<protein>
    <submittedName>
        <fullName evidence="2">Uncharacterized protein</fullName>
    </submittedName>
</protein>
<name>A0AAD6WS33_9AGAR</name>